<reference evidence="3" key="1">
    <citation type="submission" date="2020-07" db="EMBL/GenBank/DDBJ databases">
        <title>Huge and variable diversity of episymbiotic CPR bacteria and DPANN archaea in groundwater ecosystems.</title>
        <authorList>
            <person name="He C.Y."/>
            <person name="Keren R."/>
            <person name="Whittaker M."/>
            <person name="Farag I.F."/>
            <person name="Doudna J."/>
            <person name="Cate J.H.D."/>
            <person name="Banfield J.F."/>
        </authorList>
    </citation>
    <scope>NUCLEOTIDE SEQUENCE</scope>
    <source>
        <strain evidence="3">NC_groundwater_1818_Pr3_B-0.1um_66_35</strain>
    </source>
</reference>
<dbReference type="SUPFAM" id="SSF53807">
    <property type="entry name" value="Helical backbone' metal receptor"/>
    <property type="match status" value="1"/>
</dbReference>
<keyword evidence="1" id="KW-0732">Signal</keyword>
<dbReference type="Proteomes" id="UP000782519">
    <property type="component" value="Unassembled WGS sequence"/>
</dbReference>
<proteinExistence type="predicted"/>
<sequence>MRARAWPLLLLALAFVAVLSAAAAAGPLPRVASINVCTDQLVMTLADPEQILGLSPYARDEARSFLSDRAGGFPLLSGEAEDALMLRADIVVAGRYTKRATRELLKQQGQRVIEFDSARTLDEVKAQIRVMGDLLGHPDRAAAANARIDAAIERARKAASDKPFRVLPVERRGWVSGRDSLINALLSTVGLANAAGALGIKSGGFASLEAIVSAQPDYLLISEDSDFAEDEGRAFVLHPALERAYPPSKRITIPEKLTVCGGPMLADALDRLTAELLRLER</sequence>
<dbReference type="EMBL" id="JACRJB010000004">
    <property type="protein sequence ID" value="MBI5127998.1"/>
    <property type="molecule type" value="Genomic_DNA"/>
</dbReference>
<name>A0A933RWY0_RHOPL</name>
<dbReference type="InterPro" id="IPR002491">
    <property type="entry name" value="ABC_transptr_periplasmic_BD"/>
</dbReference>
<comment type="caution">
    <text evidence="3">The sequence shown here is derived from an EMBL/GenBank/DDBJ whole genome shotgun (WGS) entry which is preliminary data.</text>
</comment>
<evidence type="ECO:0000256" key="1">
    <source>
        <dbReference type="SAM" id="SignalP"/>
    </source>
</evidence>
<dbReference type="Pfam" id="PF01497">
    <property type="entry name" value="Peripla_BP_2"/>
    <property type="match status" value="1"/>
</dbReference>
<dbReference type="AlphaFoldDB" id="A0A933RWY0"/>
<dbReference type="PANTHER" id="PTHR30535">
    <property type="entry name" value="VITAMIN B12-BINDING PROTEIN"/>
    <property type="match status" value="1"/>
</dbReference>
<feature type="signal peptide" evidence="1">
    <location>
        <begin position="1"/>
        <end position="25"/>
    </location>
</feature>
<evidence type="ECO:0000313" key="4">
    <source>
        <dbReference type="Proteomes" id="UP000782519"/>
    </source>
</evidence>
<gene>
    <name evidence="3" type="ORF">HZA66_01025</name>
</gene>
<feature type="domain" description="Fe/B12 periplasmic-binding" evidence="2">
    <location>
        <begin position="30"/>
        <end position="280"/>
    </location>
</feature>
<dbReference type="Gene3D" id="3.40.50.1980">
    <property type="entry name" value="Nitrogenase molybdenum iron protein domain"/>
    <property type="match status" value="2"/>
</dbReference>
<dbReference type="InterPro" id="IPR050902">
    <property type="entry name" value="ABC_Transporter_SBP"/>
</dbReference>
<feature type="chain" id="PRO_5037681645" evidence="1">
    <location>
        <begin position="26"/>
        <end position="281"/>
    </location>
</feature>
<protein>
    <submittedName>
        <fullName evidence="3">ABC transporter substrate-binding protein</fullName>
    </submittedName>
</protein>
<accession>A0A933RWY0</accession>
<evidence type="ECO:0000259" key="2">
    <source>
        <dbReference type="PROSITE" id="PS50983"/>
    </source>
</evidence>
<organism evidence="3 4">
    <name type="scientific">Rhodopseudomonas palustris</name>
    <dbReference type="NCBI Taxonomy" id="1076"/>
    <lineage>
        <taxon>Bacteria</taxon>
        <taxon>Pseudomonadati</taxon>
        <taxon>Pseudomonadota</taxon>
        <taxon>Alphaproteobacteria</taxon>
        <taxon>Hyphomicrobiales</taxon>
        <taxon>Nitrobacteraceae</taxon>
        <taxon>Rhodopseudomonas</taxon>
    </lineage>
</organism>
<dbReference type="PROSITE" id="PS50983">
    <property type="entry name" value="FE_B12_PBP"/>
    <property type="match status" value="1"/>
</dbReference>
<evidence type="ECO:0000313" key="3">
    <source>
        <dbReference type="EMBL" id="MBI5127998.1"/>
    </source>
</evidence>
<dbReference type="PANTHER" id="PTHR30535:SF4">
    <property type="entry name" value="HEMIN-BINDING PERIPLASMIC PROTEIN HMUT"/>
    <property type="match status" value="1"/>
</dbReference>